<dbReference type="EMBL" id="CM045761">
    <property type="protein sequence ID" value="KAI8014829.1"/>
    <property type="molecule type" value="Genomic_DNA"/>
</dbReference>
<proteinExistence type="predicted"/>
<keyword evidence="2" id="KW-1185">Reference proteome</keyword>
<reference evidence="1 2" key="1">
    <citation type="journal article" date="2022" name="Plant J.">
        <title>Chromosome-level genome of Camellia lanceoleosa provides a valuable resource for understanding genome evolution and self-incompatibility.</title>
        <authorList>
            <person name="Gong W."/>
            <person name="Xiao S."/>
            <person name="Wang L."/>
            <person name="Liao Z."/>
            <person name="Chang Y."/>
            <person name="Mo W."/>
            <person name="Hu G."/>
            <person name="Li W."/>
            <person name="Zhao G."/>
            <person name="Zhu H."/>
            <person name="Hu X."/>
            <person name="Ji K."/>
            <person name="Xiang X."/>
            <person name="Song Q."/>
            <person name="Yuan D."/>
            <person name="Jin S."/>
            <person name="Zhang L."/>
        </authorList>
    </citation>
    <scope>NUCLEOTIDE SEQUENCE [LARGE SCALE GENOMIC DNA]</scope>
    <source>
        <strain evidence="1">SQ_2022a</strain>
    </source>
</reference>
<accession>A0ACC0HQ65</accession>
<sequence>MDVNSWQVNNTGVSGVIMDVESFTSLKLKSGEVIKQTYETAEGCLRTNYYGPKQLSQALIPLLQLSSSARIVNVSSGLGQLKNVTNEWARKVKPIRPYSVEARYDERQRYSGLVGSESNELYNGGAVVHDNVDANELLSYLGSDR</sequence>
<protein>
    <submittedName>
        <fullName evidence="1">(+)-neomenthol dehydrogenase</fullName>
    </submittedName>
</protein>
<gene>
    <name evidence="1" type="ORF">LOK49_LG05G00683</name>
</gene>
<evidence type="ECO:0000313" key="2">
    <source>
        <dbReference type="Proteomes" id="UP001060215"/>
    </source>
</evidence>
<comment type="caution">
    <text evidence="1">The sequence shown here is derived from an EMBL/GenBank/DDBJ whole genome shotgun (WGS) entry which is preliminary data.</text>
</comment>
<organism evidence="1 2">
    <name type="scientific">Camellia lanceoleosa</name>
    <dbReference type="NCBI Taxonomy" id="1840588"/>
    <lineage>
        <taxon>Eukaryota</taxon>
        <taxon>Viridiplantae</taxon>
        <taxon>Streptophyta</taxon>
        <taxon>Embryophyta</taxon>
        <taxon>Tracheophyta</taxon>
        <taxon>Spermatophyta</taxon>
        <taxon>Magnoliopsida</taxon>
        <taxon>eudicotyledons</taxon>
        <taxon>Gunneridae</taxon>
        <taxon>Pentapetalae</taxon>
        <taxon>asterids</taxon>
        <taxon>Ericales</taxon>
        <taxon>Theaceae</taxon>
        <taxon>Camellia</taxon>
    </lineage>
</organism>
<dbReference type="Proteomes" id="UP001060215">
    <property type="component" value="Chromosome 4"/>
</dbReference>
<name>A0ACC0HQ65_9ERIC</name>
<evidence type="ECO:0000313" key="1">
    <source>
        <dbReference type="EMBL" id="KAI8014829.1"/>
    </source>
</evidence>